<protein>
    <submittedName>
        <fullName evidence="2">YHS domain-containing protein</fullName>
    </submittedName>
</protein>
<sequence length="244" mass="26841">MHVIRSWKASRPWLVLIFLLAISTSAKSALDEPAALAARQQLETFNGVIGEWRGTGQLRRGSTQGAWRETGEFVWDFSQALPAIRYVIKDGKQAASGRITWNAPAQQFDLALQTLDAGERQLSGTWKGNELAFSGPADASGVQHRVTITVLNEKRVLVLFEKTTPNGQAFVRVAEVGYTREGTHLADAGATARECVVTGGTGTMTVSYKGETYYVCCTGCRQAFEADPEKIIAEFKERIQKRQK</sequence>
<reference evidence="3" key="1">
    <citation type="submission" date="2016-10" db="EMBL/GenBank/DDBJ databases">
        <authorList>
            <person name="Varghese N."/>
            <person name="Submissions S."/>
        </authorList>
    </citation>
    <scope>NUCLEOTIDE SEQUENCE [LARGE SCALE GENOMIC DNA]</scope>
    <source>
        <strain evidence="3">DSM 26348</strain>
    </source>
</reference>
<proteinExistence type="predicted"/>
<keyword evidence="1" id="KW-0732">Signal</keyword>
<feature type="signal peptide" evidence="1">
    <location>
        <begin position="1"/>
        <end position="28"/>
    </location>
</feature>
<dbReference type="OrthoDB" id="281529at2"/>
<dbReference type="InterPro" id="IPR012348">
    <property type="entry name" value="RNR-like"/>
</dbReference>
<dbReference type="RefSeq" id="WP_092047774.1">
    <property type="nucleotide sequence ID" value="NZ_FOQD01000002.1"/>
</dbReference>
<dbReference type="GO" id="GO:0016491">
    <property type="term" value="F:oxidoreductase activity"/>
    <property type="evidence" value="ECO:0007669"/>
    <property type="project" value="InterPro"/>
</dbReference>
<gene>
    <name evidence="2" type="ORF">SAMN05421753_10271</name>
</gene>
<dbReference type="Proteomes" id="UP000199518">
    <property type="component" value="Unassembled WGS sequence"/>
</dbReference>
<organism evidence="2 3">
    <name type="scientific">Planctomicrobium piriforme</name>
    <dbReference type="NCBI Taxonomy" id="1576369"/>
    <lineage>
        <taxon>Bacteria</taxon>
        <taxon>Pseudomonadati</taxon>
        <taxon>Planctomycetota</taxon>
        <taxon>Planctomycetia</taxon>
        <taxon>Planctomycetales</taxon>
        <taxon>Planctomycetaceae</taxon>
        <taxon>Planctomicrobium</taxon>
    </lineage>
</organism>
<accession>A0A1I3C2S5</accession>
<evidence type="ECO:0000313" key="2">
    <source>
        <dbReference type="EMBL" id="SFH68908.1"/>
    </source>
</evidence>
<evidence type="ECO:0000313" key="3">
    <source>
        <dbReference type="Proteomes" id="UP000199518"/>
    </source>
</evidence>
<dbReference type="STRING" id="1576369.SAMN05421753_10271"/>
<dbReference type="AlphaFoldDB" id="A0A1I3C2S5"/>
<dbReference type="EMBL" id="FOQD01000002">
    <property type="protein sequence ID" value="SFH68908.1"/>
    <property type="molecule type" value="Genomic_DNA"/>
</dbReference>
<name>A0A1I3C2S5_9PLAN</name>
<dbReference type="Gene3D" id="1.10.620.20">
    <property type="entry name" value="Ribonucleotide Reductase, subunit A"/>
    <property type="match status" value="1"/>
</dbReference>
<evidence type="ECO:0000256" key="1">
    <source>
        <dbReference type="SAM" id="SignalP"/>
    </source>
</evidence>
<dbReference type="SUPFAM" id="SSF47240">
    <property type="entry name" value="Ferritin-like"/>
    <property type="match status" value="1"/>
</dbReference>
<feature type="chain" id="PRO_5011647153" evidence="1">
    <location>
        <begin position="29"/>
        <end position="244"/>
    </location>
</feature>
<dbReference type="InterPro" id="IPR009078">
    <property type="entry name" value="Ferritin-like_SF"/>
</dbReference>
<keyword evidence="3" id="KW-1185">Reference proteome</keyword>